<dbReference type="EMBL" id="HBUE01347273">
    <property type="protein sequence ID" value="CAG6601462.1"/>
    <property type="molecule type" value="Transcribed_RNA"/>
</dbReference>
<protein>
    <submittedName>
        <fullName evidence="1">LanC-like protein 3 homolog</fullName>
    </submittedName>
</protein>
<sequence>MASSSSAVAAGGGAPSTGGGGGGRFFANPFPDYGGGPVVKNDDHIRSLVQSYVNLVVDNTRDDRNTDHRGDLYVGDAGIAYMFLRLHECGLFGPDALQLLAIYCLLFIRQAYVDYLQFSYILDIISIVQIFS</sequence>
<organism evidence="1">
    <name type="scientific">Culex pipiens</name>
    <name type="common">House mosquito</name>
    <dbReference type="NCBI Taxonomy" id="7175"/>
    <lineage>
        <taxon>Eukaryota</taxon>
        <taxon>Metazoa</taxon>
        <taxon>Ecdysozoa</taxon>
        <taxon>Arthropoda</taxon>
        <taxon>Hexapoda</taxon>
        <taxon>Insecta</taxon>
        <taxon>Pterygota</taxon>
        <taxon>Neoptera</taxon>
        <taxon>Endopterygota</taxon>
        <taxon>Diptera</taxon>
        <taxon>Nematocera</taxon>
        <taxon>Culicoidea</taxon>
        <taxon>Culicidae</taxon>
        <taxon>Culicinae</taxon>
        <taxon>Culicini</taxon>
        <taxon>Culex</taxon>
        <taxon>Culex</taxon>
    </lineage>
</organism>
<proteinExistence type="predicted"/>
<reference evidence="1" key="1">
    <citation type="submission" date="2021-05" db="EMBL/GenBank/DDBJ databases">
        <authorList>
            <person name="Alioto T."/>
            <person name="Alioto T."/>
            <person name="Gomez Garrido J."/>
        </authorList>
    </citation>
    <scope>NUCLEOTIDE SEQUENCE</scope>
</reference>
<evidence type="ECO:0000313" key="1">
    <source>
        <dbReference type="EMBL" id="CAG6549197.1"/>
    </source>
</evidence>
<dbReference type="AlphaFoldDB" id="A0A8D8IBK4"/>
<dbReference type="EMBL" id="HBUE01240260">
    <property type="protein sequence ID" value="CAG6549197.1"/>
    <property type="molecule type" value="Transcribed_RNA"/>
</dbReference>
<dbReference type="GO" id="GO:0005975">
    <property type="term" value="P:carbohydrate metabolic process"/>
    <property type="evidence" value="ECO:0007669"/>
    <property type="project" value="InterPro"/>
</dbReference>
<dbReference type="InterPro" id="IPR012341">
    <property type="entry name" value="6hp_glycosidase-like_sf"/>
</dbReference>
<accession>A0A8D8IBK4</accession>
<dbReference type="Gene3D" id="1.50.10.10">
    <property type="match status" value="1"/>
</dbReference>
<name>A0A8D8IBK4_CULPI</name>